<dbReference type="RefSeq" id="WP_046313162.1">
    <property type="nucleotide sequence ID" value="NZ_CBCSCY010000006.1"/>
</dbReference>
<dbReference type="SUPFAM" id="SSF53720">
    <property type="entry name" value="ALDH-like"/>
    <property type="match status" value="1"/>
</dbReference>
<dbReference type="InterPro" id="IPR016162">
    <property type="entry name" value="Ald_DH_N"/>
</dbReference>
<gene>
    <name evidence="6" type="primary">gabD</name>
    <name evidence="6" type="ORF">PKOR_20530</name>
</gene>
<evidence type="ECO:0000256" key="4">
    <source>
        <dbReference type="RuleBase" id="RU003345"/>
    </source>
</evidence>
<evidence type="ECO:0000313" key="6">
    <source>
        <dbReference type="EMBL" id="AKD05024.1"/>
    </source>
</evidence>
<organism evidence="6 7">
    <name type="scientific">Pontibacter korlensis</name>
    <dbReference type="NCBI Taxonomy" id="400092"/>
    <lineage>
        <taxon>Bacteria</taxon>
        <taxon>Pseudomonadati</taxon>
        <taxon>Bacteroidota</taxon>
        <taxon>Cytophagia</taxon>
        <taxon>Cytophagales</taxon>
        <taxon>Hymenobacteraceae</taxon>
        <taxon>Pontibacter</taxon>
    </lineage>
</organism>
<dbReference type="PANTHER" id="PTHR43353">
    <property type="entry name" value="SUCCINATE-SEMIALDEHYDE DEHYDROGENASE, MITOCHONDRIAL"/>
    <property type="match status" value="1"/>
</dbReference>
<dbReference type="InterPro" id="IPR016161">
    <property type="entry name" value="Ald_DH/histidinol_DH"/>
</dbReference>
<dbReference type="CDD" id="cd07103">
    <property type="entry name" value="ALDH_F5_SSADH_GabD"/>
    <property type="match status" value="1"/>
</dbReference>
<dbReference type="PATRIC" id="fig|400092.3.peg.4507"/>
<dbReference type="Proteomes" id="UP000033109">
    <property type="component" value="Chromosome"/>
</dbReference>
<name>A0A0E3ZHV1_9BACT</name>
<dbReference type="InterPro" id="IPR050740">
    <property type="entry name" value="Aldehyde_DH_Superfamily"/>
</dbReference>
<dbReference type="Pfam" id="PF00171">
    <property type="entry name" value="Aldedh"/>
    <property type="match status" value="1"/>
</dbReference>
<dbReference type="GO" id="GO:0004777">
    <property type="term" value="F:succinate-semialdehyde dehydrogenase (NAD+) activity"/>
    <property type="evidence" value="ECO:0007669"/>
    <property type="project" value="TreeGrafter"/>
</dbReference>
<dbReference type="InterPro" id="IPR029510">
    <property type="entry name" value="Ald_DH_CS_GLU"/>
</dbReference>
<dbReference type="KEGG" id="pko:PKOR_20530"/>
<dbReference type="STRING" id="400092.PKOR_20530"/>
<dbReference type="Gene3D" id="3.40.309.10">
    <property type="entry name" value="Aldehyde Dehydrogenase, Chain A, domain 2"/>
    <property type="match status" value="1"/>
</dbReference>
<dbReference type="PANTHER" id="PTHR43353:SF5">
    <property type="entry name" value="SUCCINATE-SEMIALDEHYDE DEHYDROGENASE, MITOCHONDRIAL"/>
    <property type="match status" value="1"/>
</dbReference>
<proteinExistence type="inferred from homology"/>
<dbReference type="PROSITE" id="PS00070">
    <property type="entry name" value="ALDEHYDE_DEHYDR_CYS"/>
    <property type="match status" value="1"/>
</dbReference>
<dbReference type="InterPro" id="IPR015590">
    <property type="entry name" value="Aldehyde_DH_dom"/>
</dbReference>
<dbReference type="PROSITE" id="PS00687">
    <property type="entry name" value="ALDEHYDE_DEHYDR_GLU"/>
    <property type="match status" value="1"/>
</dbReference>
<dbReference type="FunFam" id="3.40.605.10:FF:000005">
    <property type="entry name" value="Succinate-semialdehyde dehydrogenase I"/>
    <property type="match status" value="1"/>
</dbReference>
<evidence type="ECO:0000313" key="7">
    <source>
        <dbReference type="Proteomes" id="UP000033109"/>
    </source>
</evidence>
<comment type="similarity">
    <text evidence="1 4">Belongs to the aldehyde dehydrogenase family.</text>
</comment>
<evidence type="ECO:0000256" key="1">
    <source>
        <dbReference type="ARBA" id="ARBA00009986"/>
    </source>
</evidence>
<dbReference type="HOGENOM" id="CLU_005391_5_1_10"/>
<evidence type="ECO:0000256" key="3">
    <source>
        <dbReference type="PROSITE-ProRule" id="PRU10007"/>
    </source>
</evidence>
<keyword evidence="7" id="KW-1185">Reference proteome</keyword>
<dbReference type="GO" id="GO:0009450">
    <property type="term" value="P:gamma-aminobutyric acid catabolic process"/>
    <property type="evidence" value="ECO:0007669"/>
    <property type="project" value="InterPro"/>
</dbReference>
<dbReference type="InterPro" id="IPR016163">
    <property type="entry name" value="Ald_DH_C"/>
</dbReference>
<evidence type="ECO:0000259" key="5">
    <source>
        <dbReference type="Pfam" id="PF00171"/>
    </source>
</evidence>
<reference evidence="6 7" key="1">
    <citation type="journal article" date="2015" name="Sci. Rep.">
        <title>Unraveling adaptation of Pontibacter korlensis to radiation and infertility in desert through complete genome and comparative transcriptomic analysis.</title>
        <authorList>
            <person name="Dai J."/>
            <person name="Dai W."/>
            <person name="Qiu C."/>
            <person name="Yang Z."/>
            <person name="Zhang Y."/>
            <person name="Zhou M."/>
            <person name="Zhang L."/>
            <person name="Fang C."/>
            <person name="Gao Q."/>
            <person name="Yang Q."/>
            <person name="Li X."/>
            <person name="Wang Z."/>
            <person name="Wang Z."/>
            <person name="Jia Z."/>
            <person name="Chen X."/>
        </authorList>
    </citation>
    <scope>NUCLEOTIDE SEQUENCE [LARGE SCALE GENOMIC DNA]</scope>
    <source>
        <strain evidence="6 7">X14-1T</strain>
    </source>
</reference>
<keyword evidence="2 4" id="KW-0560">Oxidoreductase</keyword>
<dbReference type="OrthoDB" id="9762913at2"/>
<dbReference type="EC" id="1.2.1.16" evidence="6"/>
<dbReference type="Gene3D" id="3.40.605.10">
    <property type="entry name" value="Aldehyde Dehydrogenase, Chain A, domain 1"/>
    <property type="match status" value="1"/>
</dbReference>
<accession>A0A0E3ZHV1</accession>
<dbReference type="AlphaFoldDB" id="A0A0E3ZHV1"/>
<dbReference type="InterPro" id="IPR016160">
    <property type="entry name" value="Ald_DH_CS_CYS"/>
</dbReference>
<dbReference type="InterPro" id="IPR010102">
    <property type="entry name" value="Succ_semiAld_DH"/>
</dbReference>
<dbReference type="FunFam" id="3.40.309.10:FF:000004">
    <property type="entry name" value="Succinate-semialdehyde dehydrogenase I"/>
    <property type="match status" value="1"/>
</dbReference>
<evidence type="ECO:0000256" key="2">
    <source>
        <dbReference type="ARBA" id="ARBA00023002"/>
    </source>
</evidence>
<feature type="domain" description="Aldehyde dehydrogenase" evidence="5">
    <location>
        <begin position="17"/>
        <end position="474"/>
    </location>
</feature>
<dbReference type="NCBIfam" id="TIGR01780">
    <property type="entry name" value="SSADH"/>
    <property type="match status" value="1"/>
</dbReference>
<sequence length="482" mass="52741">MEQQNLIKTEAYVNGQWVKAASGKMLEVTNPATGEVIASLPDMNREDVRKAIDAADAAWPAYRDMTAKERAAILRKWFDLIMENKEELARIVTIESGKVMAESLGEVNYGASFVEWFAEEAKRAYGDVIPPHTKDRRLVVIKQSVGVAAAITPWNFPLAMITRKVGPALAAGCPVVIKPPVETPLTALALNELAERAGFPPGVYNTITTSDSSEIGKELCENPKVRKLSFTGSTPVGKILMSQSASTLKKLSLELGGNAPFIVFDDADIDEAVKGAVVSKYRHNGQTCVCVNRILVQDSVYDQFVEKFTKAVQELKTGDVLDTDVQVGPLINEKGLKKVKEHIRDAVDKGAKVMTGGESIEGLFFQPTVLAEATPDMIIAREEVFGPVAPVFRFSTDEEAIQMANDTEYGLASYFYSKDVNRCWRVAEALEYGMVGINEGLISTEVAPFGGIKESGFGREGSKYGLDYFMEIKYMCFGGVNK</sequence>
<dbReference type="EMBL" id="CP009621">
    <property type="protein sequence ID" value="AKD05024.1"/>
    <property type="molecule type" value="Genomic_DNA"/>
</dbReference>
<protein>
    <submittedName>
        <fullName evidence="6">Succinate-semialdehyde dehydrogenase</fullName>
        <ecNumber evidence="6">1.2.1.16</ecNumber>
    </submittedName>
</protein>
<feature type="active site" evidence="3">
    <location>
        <position position="254"/>
    </location>
</feature>
<dbReference type="GO" id="GO:0005829">
    <property type="term" value="C:cytosol"/>
    <property type="evidence" value="ECO:0007669"/>
    <property type="project" value="TreeGrafter"/>
</dbReference>